<evidence type="ECO:0000313" key="1">
    <source>
        <dbReference type="EMBL" id="CSA42059.1"/>
    </source>
</evidence>
<evidence type="ECO:0000313" key="2">
    <source>
        <dbReference type="Proteomes" id="UP000044806"/>
    </source>
</evidence>
<dbReference type="EMBL" id="CWOW01000006">
    <property type="protein sequence ID" value="CSA42059.1"/>
    <property type="molecule type" value="Genomic_DNA"/>
</dbReference>
<sequence>MQLITIGRIFRHPTWSNGHQFRLTDHIQHIAQAGAFVIRLAIKITVRQFRETTLPMHFGQFCVFFRTQLFGRDTSLDMRVKF</sequence>
<gene>
    <name evidence="1" type="ORF">ERS013165_01551</name>
</gene>
<proteinExistence type="predicted"/>
<reference evidence="1 2" key="1">
    <citation type="submission" date="2015-07" db="EMBL/GenBank/DDBJ databases">
        <authorList>
            <consortium name="Pathogen Informatics"/>
        </authorList>
    </citation>
    <scope>NUCLEOTIDE SEQUENCE [LARGE SCALE GENOMIC DNA]</scope>
    <source>
        <strain evidence="1 2">A51</strain>
    </source>
</reference>
<name>A0A655Q501_VIBCL</name>
<accession>A0A655Q501</accession>
<organism evidence="1 2">
    <name type="scientific">Vibrio cholerae</name>
    <dbReference type="NCBI Taxonomy" id="666"/>
    <lineage>
        <taxon>Bacteria</taxon>
        <taxon>Pseudomonadati</taxon>
        <taxon>Pseudomonadota</taxon>
        <taxon>Gammaproteobacteria</taxon>
        <taxon>Vibrionales</taxon>
        <taxon>Vibrionaceae</taxon>
        <taxon>Vibrio</taxon>
    </lineage>
</organism>
<protein>
    <submittedName>
        <fullName evidence="1">Uncharacterized protein</fullName>
    </submittedName>
</protein>
<dbReference type="AlphaFoldDB" id="A0A655Q501"/>
<dbReference type="Proteomes" id="UP000044806">
    <property type="component" value="Unassembled WGS sequence"/>
</dbReference>